<dbReference type="InterPro" id="IPR000073">
    <property type="entry name" value="AB_hydrolase_1"/>
</dbReference>
<dbReference type="Pfam" id="PF00561">
    <property type="entry name" value="Abhydrolase_1"/>
    <property type="match status" value="1"/>
</dbReference>
<proteinExistence type="predicted"/>
<evidence type="ECO:0000259" key="2">
    <source>
        <dbReference type="Pfam" id="PF00561"/>
    </source>
</evidence>
<dbReference type="PANTHER" id="PTHR43798">
    <property type="entry name" value="MONOACYLGLYCEROL LIPASE"/>
    <property type="match status" value="1"/>
</dbReference>
<evidence type="ECO:0000313" key="4">
    <source>
        <dbReference type="Proteomes" id="UP000501240"/>
    </source>
</evidence>
<accession>A0A7D3VVR4</accession>
<keyword evidence="4" id="KW-1185">Reference proteome</keyword>
<dbReference type="PRINTS" id="PR00412">
    <property type="entry name" value="EPOXHYDRLASE"/>
</dbReference>
<evidence type="ECO:0000256" key="1">
    <source>
        <dbReference type="ARBA" id="ARBA00022801"/>
    </source>
</evidence>
<dbReference type="Gene3D" id="3.40.50.1820">
    <property type="entry name" value="alpha/beta hydrolase"/>
    <property type="match status" value="1"/>
</dbReference>
<evidence type="ECO:0000313" key="3">
    <source>
        <dbReference type="EMBL" id="QKG24480.1"/>
    </source>
</evidence>
<protein>
    <submittedName>
        <fullName evidence="3">Beta-ketoadipate enol-lactone hydrolase</fullName>
        <ecNumber evidence="3">3.1.1.24</ecNumber>
    </submittedName>
</protein>
<keyword evidence="1 3" id="KW-0378">Hydrolase</keyword>
<organism evidence="3 4">
    <name type="scientific">Actinomadura verrucosospora</name>
    <dbReference type="NCBI Taxonomy" id="46165"/>
    <lineage>
        <taxon>Bacteria</taxon>
        <taxon>Bacillati</taxon>
        <taxon>Actinomycetota</taxon>
        <taxon>Actinomycetes</taxon>
        <taxon>Streptosporangiales</taxon>
        <taxon>Thermomonosporaceae</taxon>
        <taxon>Actinomadura</taxon>
    </lineage>
</organism>
<dbReference type="InterPro" id="IPR000639">
    <property type="entry name" value="Epox_hydrolase-like"/>
</dbReference>
<dbReference type="GO" id="GO:0016020">
    <property type="term" value="C:membrane"/>
    <property type="evidence" value="ECO:0007669"/>
    <property type="project" value="TreeGrafter"/>
</dbReference>
<name>A0A7D3VVR4_ACTVE</name>
<dbReference type="InterPro" id="IPR050266">
    <property type="entry name" value="AB_hydrolase_sf"/>
</dbReference>
<dbReference type="Proteomes" id="UP000501240">
    <property type="component" value="Chromosome"/>
</dbReference>
<dbReference type="GO" id="GO:0047570">
    <property type="term" value="F:3-oxoadipate enol-lactonase activity"/>
    <property type="evidence" value="ECO:0007669"/>
    <property type="project" value="UniProtKB-EC"/>
</dbReference>
<dbReference type="EC" id="3.1.1.24" evidence="3"/>
<dbReference type="InterPro" id="IPR029058">
    <property type="entry name" value="AB_hydrolase_fold"/>
</dbReference>
<dbReference type="AlphaFoldDB" id="A0A7D3VVR4"/>
<feature type="domain" description="AB hydrolase-1" evidence="2">
    <location>
        <begin position="20"/>
        <end position="247"/>
    </location>
</feature>
<dbReference type="PRINTS" id="PR00111">
    <property type="entry name" value="ABHYDROLASE"/>
</dbReference>
<reference evidence="3 4" key="1">
    <citation type="submission" date="2020-05" db="EMBL/GenBank/DDBJ databases">
        <title>Actinomadura verrucosospora NRRL-B18236 (PFL_A860) Genome sequencing and assembly.</title>
        <authorList>
            <person name="Samborskyy M."/>
        </authorList>
    </citation>
    <scope>NUCLEOTIDE SEQUENCE [LARGE SCALE GENOMIC DNA]</scope>
    <source>
        <strain evidence="3 4">NRRL:B18236</strain>
    </source>
</reference>
<dbReference type="SUPFAM" id="SSF53474">
    <property type="entry name" value="alpha/beta-Hydrolases"/>
    <property type="match status" value="1"/>
</dbReference>
<gene>
    <name evidence="3" type="ORF">ACTIVE_6127</name>
</gene>
<dbReference type="RefSeq" id="WP_246342281.1">
    <property type="nucleotide sequence ID" value="NZ_CP053892.1"/>
</dbReference>
<dbReference type="PANTHER" id="PTHR43798:SF31">
    <property type="entry name" value="AB HYDROLASE SUPERFAMILY PROTEIN YCLE"/>
    <property type="match status" value="1"/>
</dbReference>
<sequence length="269" mass="27130">MSRVLTIGGIAVRDAGGDAPPVLCLHGIGSSGAGFDAVARLLAGRLRIIAWDAPGYAASADPPAAPGMDGYADAAAGVLDGLGIRGASVLGTSWGGVIATRLALRRPGRVNALVLADSTRGSGTRPEKAAAMRTRGAELAERGAAEFARARAPRLLSPGASPADVARVAEAMAAAIRPPGYGYAAESMAATDHEDAFAAVAAPTLVLVGEHDAVCPPAESRLIAAAVPGARYAEIPGAGHLSHIERPEAFARAVSDFLVPHTESEETPP</sequence>
<dbReference type="EMBL" id="CP053892">
    <property type="protein sequence ID" value="QKG24480.1"/>
    <property type="molecule type" value="Genomic_DNA"/>
</dbReference>